<evidence type="ECO:0000259" key="1">
    <source>
        <dbReference type="PROSITE" id="PS50878"/>
    </source>
</evidence>
<dbReference type="Proteomes" id="UP000005207">
    <property type="component" value="Linkage group LG17"/>
</dbReference>
<reference evidence="2" key="3">
    <citation type="submission" date="2025-09" db="UniProtKB">
        <authorList>
            <consortium name="Ensembl"/>
        </authorList>
    </citation>
    <scope>IDENTIFICATION</scope>
</reference>
<feature type="domain" description="Reverse transcriptase" evidence="1">
    <location>
        <begin position="377"/>
        <end position="644"/>
    </location>
</feature>
<evidence type="ECO:0000313" key="3">
    <source>
        <dbReference type="Proteomes" id="UP000005207"/>
    </source>
</evidence>
<keyword evidence="3" id="KW-1185">Reference proteome</keyword>
<dbReference type="SUPFAM" id="SSF56219">
    <property type="entry name" value="DNase I-like"/>
    <property type="match status" value="1"/>
</dbReference>
<proteinExistence type="predicted"/>
<dbReference type="Pfam" id="PF00078">
    <property type="entry name" value="RVT_1"/>
    <property type="match status" value="1"/>
</dbReference>
<dbReference type="InterPro" id="IPR026960">
    <property type="entry name" value="RVT-Znf"/>
</dbReference>
<accession>A0A669CET2</accession>
<dbReference type="Pfam" id="PF13966">
    <property type="entry name" value="zf-RVT"/>
    <property type="match status" value="1"/>
</dbReference>
<dbReference type="CDD" id="cd01650">
    <property type="entry name" value="RT_nLTR_like"/>
    <property type="match status" value="1"/>
</dbReference>
<dbReference type="InterPro" id="IPR000477">
    <property type="entry name" value="RT_dom"/>
</dbReference>
<dbReference type="PANTHER" id="PTHR31635:SF196">
    <property type="entry name" value="REVERSE TRANSCRIPTASE DOMAIN-CONTAINING PROTEIN-RELATED"/>
    <property type="match status" value="1"/>
</dbReference>
<protein>
    <recommendedName>
        <fullName evidence="1">Reverse transcriptase domain-containing protein</fullName>
    </recommendedName>
</protein>
<dbReference type="SUPFAM" id="SSF56672">
    <property type="entry name" value="DNA/RNA polymerases"/>
    <property type="match status" value="1"/>
</dbReference>
<dbReference type="InterPro" id="IPR036691">
    <property type="entry name" value="Endo/exonu/phosph_ase_sf"/>
</dbReference>
<dbReference type="OMA" id="AHGAYIR"/>
<dbReference type="PROSITE" id="PS50878">
    <property type="entry name" value="RT_POL"/>
    <property type="match status" value="1"/>
</dbReference>
<dbReference type="Gene3D" id="3.60.10.10">
    <property type="entry name" value="Endonuclease/exonuclease/phosphatase"/>
    <property type="match status" value="1"/>
</dbReference>
<dbReference type="GeneTree" id="ENSGT00940000163737"/>
<organism evidence="2 3">
    <name type="scientific">Oreochromis niloticus</name>
    <name type="common">Nile tilapia</name>
    <name type="synonym">Tilapia nilotica</name>
    <dbReference type="NCBI Taxonomy" id="8128"/>
    <lineage>
        <taxon>Eukaryota</taxon>
        <taxon>Metazoa</taxon>
        <taxon>Chordata</taxon>
        <taxon>Craniata</taxon>
        <taxon>Vertebrata</taxon>
        <taxon>Euteleostomi</taxon>
        <taxon>Actinopterygii</taxon>
        <taxon>Neopterygii</taxon>
        <taxon>Teleostei</taxon>
        <taxon>Neoteleostei</taxon>
        <taxon>Acanthomorphata</taxon>
        <taxon>Ovalentaria</taxon>
        <taxon>Cichlomorphae</taxon>
        <taxon>Cichliformes</taxon>
        <taxon>Cichlidae</taxon>
        <taxon>African cichlids</taxon>
        <taxon>Pseudocrenilabrinae</taxon>
        <taxon>Oreochromini</taxon>
        <taxon>Oreochromis</taxon>
    </lineage>
</organism>
<dbReference type="Ensembl" id="ENSONIT00000073062.1">
    <property type="protein sequence ID" value="ENSONIP00000045336.1"/>
    <property type="gene ID" value="ENSONIG00000027730.1"/>
</dbReference>
<sequence>MLEKITDVLSQYKLLYHTDHVLLGGDFNLVPNEWQDRNPPRYGINQWNPTLTKFIDSKNLSDIWREKNPGVTQFSWIKPNGNDMSRLDLWLGSSVLYRYVSHVSISAAPLTDHSIITLKLNPENKTQFKKDYWKFNADLLIDDGYVKMVKDLIHKIYNDGTIGTYTHRWEFFKFKVREFSITFSKMKSRQQKEFESKLLYNINNYCNRQFMSEADKKSLLSLQAQLDDLYKKKAHGAYIRARAKWIEEGEKSTSYFYNLEKRRQEKKSINTLIVKEEECTNHKTIAEEIHKFYSNLYSSKYLTTDSITFFDQIEPYIPKIDSVFREICDSDISLDDLDQALNKLKMDKAPGQDGLTAIFYKFFWKEMKEFFFKTIREIISNETLATTMKQGLISLIPKPDKDKRLIDNLRPITLLNTDYKILAHVIANRLKDGLDQIITETQSGFLKNRSIHNNIRLVLDLLDYNHLIEDDGVILFLDFYKAFDTVEHPFILKALQYFGFGKKFIDLISLLYSDINSSISLPFGTSKRFNISRGIRQGCPASPLLFIIVTELLAIFMKHNPNIQPLNLMGAPFIISQLADDTTLFLKNTSQVPLALNEISLFSKASGLYLNIRKCELLTIHDCKPSISLNIAVKTEIKYLDIIISKNTNNRENLNFEHITQKSKKILISWLQRDLSICGRVLLTKTEGISRLIYPSQCLYVSNRLINNINQINFNYIWRNKQHYIRKNDVVKSFEEGGLNVIDFEAMVDGSIKLKWLQSFINNSNNIWFYFPKVIFEKLGGIEFLLKCDFEISKLPIKLSNFHKQVLQYWKMIYKHNFSPHTNSIWNNRCILIKRKSIFYKDWMDHGIWTVLHLLDNDGNVLSYNKFIDNYGLSCTQSKFIKVVKAIPPAMIQMAKASLTYSSSIIREPSLIIDDRQFKGKTCNNKFLRTILTKQLFPSQLKRKYLFKDYNSRFLTKYLSFPIPPKAKEIHFKVLNAIYPSKDYLHKKFNIDTNTCTFCNTDIETTEHLFYSCESSRSFWDDFQYWLTSKNIDYPSLTFQVIRFGLQTENKKIEFGINNLFIVAKFFIHKCRFLKITPIFAAFKNEVFLLKASLDKCNLNKAHNLLEFLMLLFN</sequence>
<dbReference type="InParanoid" id="A0A669CET2"/>
<reference evidence="2" key="2">
    <citation type="submission" date="2025-08" db="UniProtKB">
        <authorList>
            <consortium name="Ensembl"/>
        </authorList>
    </citation>
    <scope>IDENTIFICATION</scope>
</reference>
<reference evidence="3" key="1">
    <citation type="submission" date="2012-01" db="EMBL/GenBank/DDBJ databases">
        <title>The Genome Sequence of Oreochromis niloticus (Nile Tilapia).</title>
        <authorList>
            <consortium name="Broad Institute Genome Assembly Team"/>
            <consortium name="Broad Institute Sequencing Platform"/>
            <person name="Di Palma F."/>
            <person name="Johnson J."/>
            <person name="Lander E.S."/>
            <person name="Lindblad-Toh K."/>
        </authorList>
    </citation>
    <scope>NUCLEOTIDE SEQUENCE [LARGE SCALE GENOMIC DNA]</scope>
</reference>
<name>A0A669CET2_ORENI</name>
<evidence type="ECO:0000313" key="2">
    <source>
        <dbReference type="Ensembl" id="ENSONIP00000045336.1"/>
    </source>
</evidence>
<dbReference type="PANTHER" id="PTHR31635">
    <property type="entry name" value="REVERSE TRANSCRIPTASE DOMAIN-CONTAINING PROTEIN-RELATED"/>
    <property type="match status" value="1"/>
</dbReference>
<dbReference type="InterPro" id="IPR043502">
    <property type="entry name" value="DNA/RNA_pol_sf"/>
</dbReference>
<dbReference type="AlphaFoldDB" id="A0A669CET2"/>